<dbReference type="AlphaFoldDB" id="A0A426TR95"/>
<reference evidence="2 3" key="1">
    <citation type="submission" date="2018-12" db="EMBL/GenBank/DDBJ databases">
        <title>Genome Sequence of Candidatus Viridilinea halotolerans isolated from saline sulfide-rich spring.</title>
        <authorList>
            <person name="Grouzdev D.S."/>
            <person name="Burganskaya E.I."/>
            <person name="Krutkina M.S."/>
            <person name="Sukhacheva M.V."/>
            <person name="Gorlenko V.M."/>
        </authorList>
    </citation>
    <scope>NUCLEOTIDE SEQUENCE [LARGE SCALE GENOMIC DNA]</scope>
    <source>
        <strain evidence="2">Chok-6</strain>
    </source>
</reference>
<gene>
    <name evidence="2" type="ORF">EI684_21620</name>
</gene>
<sequence>MSNQLNTALETLLASNPLFVQVRALLRQLEEEREHWPVLLPLLAMLFVVVYRRERARVQALLRLDRRGG</sequence>
<organism evidence="2 3">
    <name type="scientific">Candidatus Viridilinea halotolerans</name>
    <dbReference type="NCBI Taxonomy" id="2491704"/>
    <lineage>
        <taxon>Bacteria</taxon>
        <taxon>Bacillati</taxon>
        <taxon>Chloroflexota</taxon>
        <taxon>Chloroflexia</taxon>
        <taxon>Chloroflexales</taxon>
        <taxon>Chloroflexineae</taxon>
        <taxon>Oscillochloridaceae</taxon>
        <taxon>Candidatus Viridilinea</taxon>
    </lineage>
</organism>
<keyword evidence="1" id="KW-0812">Transmembrane</keyword>
<protein>
    <submittedName>
        <fullName evidence="2">Uncharacterized protein</fullName>
    </submittedName>
</protein>
<comment type="caution">
    <text evidence="2">The sequence shown here is derived from an EMBL/GenBank/DDBJ whole genome shotgun (WGS) entry which is preliminary data.</text>
</comment>
<dbReference type="EMBL" id="RSAS01000894">
    <property type="protein sequence ID" value="RRR65960.1"/>
    <property type="molecule type" value="Genomic_DNA"/>
</dbReference>
<keyword evidence="1" id="KW-1133">Transmembrane helix</keyword>
<name>A0A426TR95_9CHLR</name>
<feature type="transmembrane region" description="Helical" evidence="1">
    <location>
        <begin position="35"/>
        <end position="51"/>
    </location>
</feature>
<accession>A0A426TR95</accession>
<evidence type="ECO:0000313" key="2">
    <source>
        <dbReference type="EMBL" id="RRR65960.1"/>
    </source>
</evidence>
<keyword evidence="1" id="KW-0472">Membrane</keyword>
<dbReference type="Proteomes" id="UP000280307">
    <property type="component" value="Unassembled WGS sequence"/>
</dbReference>
<evidence type="ECO:0000256" key="1">
    <source>
        <dbReference type="SAM" id="Phobius"/>
    </source>
</evidence>
<evidence type="ECO:0000313" key="3">
    <source>
        <dbReference type="Proteomes" id="UP000280307"/>
    </source>
</evidence>
<proteinExistence type="predicted"/>